<dbReference type="Gene3D" id="1.20.81.30">
    <property type="entry name" value="Type II secretion system (T2SS), domain F"/>
    <property type="match status" value="1"/>
</dbReference>
<dbReference type="InterPro" id="IPR003004">
    <property type="entry name" value="GspF/PilC"/>
</dbReference>
<comment type="caution">
    <text evidence="8">The sequence shown here is derived from an EMBL/GenBank/DDBJ whole genome shotgun (WGS) entry which is preliminary data.</text>
</comment>
<evidence type="ECO:0000256" key="3">
    <source>
        <dbReference type="ARBA" id="ARBA00022475"/>
    </source>
</evidence>
<evidence type="ECO:0000256" key="4">
    <source>
        <dbReference type="ARBA" id="ARBA00022692"/>
    </source>
</evidence>
<dbReference type="GO" id="GO:0005886">
    <property type="term" value="C:plasma membrane"/>
    <property type="evidence" value="ECO:0007669"/>
    <property type="project" value="UniProtKB-SubCell"/>
</dbReference>
<evidence type="ECO:0000313" key="8">
    <source>
        <dbReference type="EMBL" id="GAH66411.1"/>
    </source>
</evidence>
<feature type="non-terminal residue" evidence="8">
    <location>
        <position position="171"/>
    </location>
</feature>
<dbReference type="PANTHER" id="PTHR30012">
    <property type="entry name" value="GENERAL SECRETION PATHWAY PROTEIN"/>
    <property type="match status" value="1"/>
</dbReference>
<dbReference type="InterPro" id="IPR018076">
    <property type="entry name" value="T2SS_GspF_dom"/>
</dbReference>
<evidence type="ECO:0000256" key="1">
    <source>
        <dbReference type="ARBA" id="ARBA00004651"/>
    </source>
</evidence>
<name>X1H876_9ZZZZ</name>
<evidence type="ECO:0000256" key="5">
    <source>
        <dbReference type="ARBA" id="ARBA00022989"/>
    </source>
</evidence>
<comment type="subcellular location">
    <subcellularLocation>
        <location evidence="1">Cell membrane</location>
        <topology evidence="1">Multi-pass membrane protein</topology>
    </subcellularLocation>
</comment>
<keyword evidence="4" id="KW-0812">Transmembrane</keyword>
<keyword evidence="3" id="KW-1003">Cell membrane</keyword>
<accession>X1H876</accession>
<gene>
    <name evidence="8" type="ORF">S03H2_40982</name>
</gene>
<dbReference type="AlphaFoldDB" id="X1H876"/>
<dbReference type="Pfam" id="PF00482">
    <property type="entry name" value="T2SSF"/>
    <property type="match status" value="1"/>
</dbReference>
<organism evidence="8">
    <name type="scientific">marine sediment metagenome</name>
    <dbReference type="NCBI Taxonomy" id="412755"/>
    <lineage>
        <taxon>unclassified sequences</taxon>
        <taxon>metagenomes</taxon>
        <taxon>ecological metagenomes</taxon>
    </lineage>
</organism>
<dbReference type="GO" id="GO:0015628">
    <property type="term" value="P:protein secretion by the type II secretion system"/>
    <property type="evidence" value="ECO:0007669"/>
    <property type="project" value="TreeGrafter"/>
</dbReference>
<dbReference type="EMBL" id="BARU01025436">
    <property type="protein sequence ID" value="GAH66411.1"/>
    <property type="molecule type" value="Genomic_DNA"/>
</dbReference>
<evidence type="ECO:0000256" key="2">
    <source>
        <dbReference type="ARBA" id="ARBA00005745"/>
    </source>
</evidence>
<keyword evidence="6" id="KW-0472">Membrane</keyword>
<proteinExistence type="inferred from homology"/>
<dbReference type="PANTHER" id="PTHR30012:SF0">
    <property type="entry name" value="TYPE II SECRETION SYSTEM PROTEIN F-RELATED"/>
    <property type="match status" value="1"/>
</dbReference>
<comment type="similarity">
    <text evidence="2">Belongs to the GSP F family.</text>
</comment>
<dbReference type="InterPro" id="IPR042094">
    <property type="entry name" value="T2SS_GspF_sf"/>
</dbReference>
<evidence type="ECO:0000259" key="7">
    <source>
        <dbReference type="Pfam" id="PF00482"/>
    </source>
</evidence>
<feature type="domain" description="Type II secretion system protein GspF" evidence="7">
    <location>
        <begin position="64"/>
        <end position="171"/>
    </location>
</feature>
<protein>
    <recommendedName>
        <fullName evidence="7">Type II secretion system protein GspF domain-containing protein</fullName>
    </recommendedName>
</protein>
<reference evidence="8" key="1">
    <citation type="journal article" date="2014" name="Front. Microbiol.">
        <title>High frequency of phylogenetically diverse reductive dehalogenase-homologous genes in deep subseafloor sedimentary metagenomes.</title>
        <authorList>
            <person name="Kawai M."/>
            <person name="Futagami T."/>
            <person name="Toyoda A."/>
            <person name="Takaki Y."/>
            <person name="Nishi S."/>
            <person name="Hori S."/>
            <person name="Arai W."/>
            <person name="Tsubouchi T."/>
            <person name="Morono Y."/>
            <person name="Uchiyama I."/>
            <person name="Ito T."/>
            <person name="Fujiyama A."/>
            <person name="Inagaki F."/>
            <person name="Takami H."/>
        </authorList>
    </citation>
    <scope>NUCLEOTIDE SEQUENCE</scope>
    <source>
        <strain evidence="8">Expedition CK06-06</strain>
    </source>
</reference>
<sequence length="171" mass="18427">MATFEYQALTPAGRLMTGTLEAGSREHATQILQEMQLTVNSVEKAKAAAPRTPIGRSEFLLFNQQLASIAQAGIPMEHGLRQIAGDVGSGRMRALIEGIADDLEAGKSIQEAVGARRAHLPALYARIVEAGVKTGRLGEMLTSLNRHLEVAGRTRRIVFEAALYPLVVLVL</sequence>
<keyword evidence="5" id="KW-1133">Transmembrane helix</keyword>
<evidence type="ECO:0000256" key="6">
    <source>
        <dbReference type="ARBA" id="ARBA00023136"/>
    </source>
</evidence>